<feature type="domain" description="Agd3 deacetylase" evidence="2">
    <location>
        <begin position="277"/>
        <end position="647"/>
    </location>
</feature>
<keyword evidence="6" id="KW-1185">Reference proteome</keyword>
<dbReference type="Proteomes" id="UP000193920">
    <property type="component" value="Unassembled WGS sequence"/>
</dbReference>
<dbReference type="InterPro" id="IPR056827">
    <property type="entry name" value="CBM87_Agd3"/>
</dbReference>
<dbReference type="InterPro" id="IPR056826">
    <property type="entry name" value="Agd3_CE"/>
</dbReference>
<feature type="domain" description="Agd3 CBM87" evidence="3">
    <location>
        <begin position="47"/>
        <end position="252"/>
    </location>
</feature>
<feature type="region of interest" description="Disordered" evidence="1">
    <location>
        <begin position="793"/>
        <end position="815"/>
    </location>
</feature>
<evidence type="ECO:0000259" key="3">
    <source>
        <dbReference type="Pfam" id="PF25116"/>
    </source>
</evidence>
<organism evidence="5 6">
    <name type="scientific">Neocallimastix californiae</name>
    <dbReference type="NCBI Taxonomy" id="1754190"/>
    <lineage>
        <taxon>Eukaryota</taxon>
        <taxon>Fungi</taxon>
        <taxon>Fungi incertae sedis</taxon>
        <taxon>Chytridiomycota</taxon>
        <taxon>Chytridiomycota incertae sedis</taxon>
        <taxon>Neocallimastigomycetes</taxon>
        <taxon>Neocallimastigales</taxon>
        <taxon>Neocallimastigaceae</taxon>
        <taxon>Neocallimastix</taxon>
    </lineage>
</organism>
<feature type="region of interest" description="Disordered" evidence="1">
    <location>
        <begin position="733"/>
        <end position="753"/>
    </location>
</feature>
<dbReference type="STRING" id="1754190.A0A1Y2AXD3"/>
<dbReference type="EMBL" id="MCOG01000194">
    <property type="protein sequence ID" value="ORY27238.1"/>
    <property type="molecule type" value="Genomic_DNA"/>
</dbReference>
<comment type="caution">
    <text evidence="5">The sequence shown here is derived from an EMBL/GenBank/DDBJ whole genome shotgun (WGS) entry which is preliminary data.</text>
</comment>
<evidence type="ECO:0000256" key="1">
    <source>
        <dbReference type="SAM" id="MobiDB-lite"/>
    </source>
</evidence>
<protein>
    <submittedName>
        <fullName evidence="5">Uncharacterized protein</fullName>
    </submittedName>
</protein>
<dbReference type="Pfam" id="PF25117">
    <property type="entry name" value="Agd3_C"/>
    <property type="match status" value="1"/>
</dbReference>
<name>A0A1Y2AXD3_9FUNG</name>
<accession>A0A1Y2AXD3</accession>
<evidence type="ECO:0000313" key="6">
    <source>
        <dbReference type="Proteomes" id="UP000193920"/>
    </source>
</evidence>
<reference evidence="5 6" key="1">
    <citation type="submission" date="2016-08" db="EMBL/GenBank/DDBJ databases">
        <title>A Parts List for Fungal Cellulosomes Revealed by Comparative Genomics.</title>
        <authorList>
            <consortium name="DOE Joint Genome Institute"/>
            <person name="Haitjema C.H."/>
            <person name="Gilmore S.P."/>
            <person name="Henske J.K."/>
            <person name="Solomon K.V."/>
            <person name="De Groot R."/>
            <person name="Kuo A."/>
            <person name="Mondo S.J."/>
            <person name="Salamov A.A."/>
            <person name="Labutti K."/>
            <person name="Zhao Z."/>
            <person name="Chiniquy J."/>
            <person name="Barry K."/>
            <person name="Brewer H.M."/>
            <person name="Purvine S.O."/>
            <person name="Wright A.T."/>
            <person name="Boxma B."/>
            <person name="Van Alen T."/>
            <person name="Hackstein J.H."/>
            <person name="Baker S.E."/>
            <person name="Grigoriev I.V."/>
            <person name="O'Malley M.A."/>
        </authorList>
    </citation>
    <scope>NUCLEOTIDE SEQUENCE [LARGE SCALE GENOMIC DNA]</scope>
    <source>
        <strain evidence="5 6">G1</strain>
    </source>
</reference>
<sequence>MMLFNKLQILWATIVAVVGVALWTTEVSAYTKITGMKALILHVKNPIPSVTEALDAYGIDYVEWDVSGLGEKETLTPKLFDKRPLYYMIIIDGSLEVYDESENSWKSVLTPDQWSELDDYEASHRVRRVVVNQYPKPRSSDSEWGGYEKGQVLPQQIVCADNDSTHKIFNEARVRRSAPLTSEGLIHSNVEYSEDDGVIPILYFKPNDIIIKKTLAAAIFDIGDGREVLTFFLQFSSESITTTILNHLWITWASRGLIPGYRRVLFTPQVENVFLSTSVIDDSLPVTTELKDALTHQYRATAKDYENIMNFMNDLSKTHSLNYGSILKMELVFNGKGILTSNSETNNNKKKRSLNANNKSERDIFIDEINKYWDSRHEEMEKDDLFNFFSNMNHRRKFNWVSNTYSNSVLLDASEQEIVDEILKNIESAMHLGLISRHLENSELWWSKGSIGTRGSLGFTDVKVVNILKKYNIHYGLGNKLRSDIVHPFNSYLPWSSILGDFQVIPRNKRLLLRWATTPKESVWLYNKYHNETTSEPLDHILTKTNKKKRAARSNNDGEDEAWFNVLEAEANEAVLSLLKLKHDPFVFNQSNLKVLSDGSSSIVSEWIDITLQKLNSYVYWPMFSYKSDDLGTYYKLRSLRRECGSEFHYSHNETHILGIEVSSNQPCVVPITVTGDIVQTASDPNLTFEKVGTDPLTVWVTVPGDNTSKIINLNPPLSYFDKTIVHFYGEESFEPDSGIEGDDEEEEKEEEEIEIIEVKKEGEDEGEVKEEILLKDENQEILIATSSKHIKNVQKPAENEKENLKDAMEKILNS</sequence>
<evidence type="ECO:0000259" key="2">
    <source>
        <dbReference type="Pfam" id="PF25115"/>
    </source>
</evidence>
<dbReference type="OrthoDB" id="2141053at2759"/>
<evidence type="ECO:0000259" key="4">
    <source>
        <dbReference type="Pfam" id="PF25117"/>
    </source>
</evidence>
<dbReference type="InterPro" id="IPR056825">
    <property type="entry name" value="Agd3_C"/>
</dbReference>
<feature type="compositionally biased region" description="Basic and acidic residues" evidence="1">
    <location>
        <begin position="798"/>
        <end position="815"/>
    </location>
</feature>
<dbReference type="Pfam" id="PF25116">
    <property type="entry name" value="CBM87_Agd3"/>
    <property type="match status" value="1"/>
</dbReference>
<dbReference type="AlphaFoldDB" id="A0A1Y2AXD3"/>
<evidence type="ECO:0000313" key="5">
    <source>
        <dbReference type="EMBL" id="ORY27238.1"/>
    </source>
</evidence>
<gene>
    <name evidence="5" type="ORF">LY90DRAFT_674402</name>
</gene>
<proteinExistence type="predicted"/>
<dbReference type="Pfam" id="PF25115">
    <property type="entry name" value="Agd3_CE"/>
    <property type="match status" value="1"/>
</dbReference>
<feature type="domain" description="Agd3 C-terminal" evidence="4">
    <location>
        <begin position="650"/>
        <end position="706"/>
    </location>
</feature>